<comment type="caution">
    <text evidence="8">The sequence shown here is derived from an EMBL/GenBank/DDBJ whole genome shotgun (WGS) entry which is preliminary data.</text>
</comment>
<gene>
    <name evidence="8" type="ORF">DI536_35890</name>
</gene>
<dbReference type="EMBL" id="QFQP01000085">
    <property type="protein sequence ID" value="PZR03513.1"/>
    <property type="molecule type" value="Genomic_DNA"/>
</dbReference>
<evidence type="ECO:0000259" key="7">
    <source>
        <dbReference type="PROSITE" id="PS50850"/>
    </source>
</evidence>
<dbReference type="InterPro" id="IPR020846">
    <property type="entry name" value="MFS_dom"/>
</dbReference>
<dbReference type="GO" id="GO:0016020">
    <property type="term" value="C:membrane"/>
    <property type="evidence" value="ECO:0007669"/>
    <property type="project" value="UniProtKB-SubCell"/>
</dbReference>
<dbReference type="AlphaFoldDB" id="A0A2W5SRR5"/>
<feature type="transmembrane region" description="Helical" evidence="6">
    <location>
        <begin position="213"/>
        <end position="232"/>
    </location>
</feature>
<evidence type="ECO:0000313" key="8">
    <source>
        <dbReference type="EMBL" id="PZR03513.1"/>
    </source>
</evidence>
<keyword evidence="5 6" id="KW-0472">Membrane</keyword>
<organism evidence="8 9">
    <name type="scientific">Archangium gephyra</name>
    <dbReference type="NCBI Taxonomy" id="48"/>
    <lineage>
        <taxon>Bacteria</taxon>
        <taxon>Pseudomonadati</taxon>
        <taxon>Myxococcota</taxon>
        <taxon>Myxococcia</taxon>
        <taxon>Myxococcales</taxon>
        <taxon>Cystobacterineae</taxon>
        <taxon>Archangiaceae</taxon>
        <taxon>Archangium</taxon>
    </lineage>
</organism>
<evidence type="ECO:0000256" key="5">
    <source>
        <dbReference type="ARBA" id="ARBA00023136"/>
    </source>
</evidence>
<dbReference type="PROSITE" id="PS50850">
    <property type="entry name" value="MFS"/>
    <property type="match status" value="1"/>
</dbReference>
<dbReference type="PANTHER" id="PTHR42718">
    <property type="entry name" value="MAJOR FACILITATOR SUPERFAMILY MULTIDRUG TRANSPORTER MFSC"/>
    <property type="match status" value="1"/>
</dbReference>
<feature type="transmembrane region" description="Helical" evidence="6">
    <location>
        <begin position="33"/>
        <end position="56"/>
    </location>
</feature>
<evidence type="ECO:0000256" key="3">
    <source>
        <dbReference type="ARBA" id="ARBA00022692"/>
    </source>
</evidence>
<dbReference type="PANTHER" id="PTHR42718:SF9">
    <property type="entry name" value="MAJOR FACILITATOR SUPERFAMILY MULTIDRUG TRANSPORTER MFSC"/>
    <property type="match status" value="1"/>
</dbReference>
<feature type="transmembrane region" description="Helical" evidence="6">
    <location>
        <begin position="182"/>
        <end position="201"/>
    </location>
</feature>
<dbReference type="InterPro" id="IPR011701">
    <property type="entry name" value="MFS"/>
</dbReference>
<feature type="domain" description="Major facilitator superfamily (MFS) profile" evidence="7">
    <location>
        <begin position="1"/>
        <end position="470"/>
    </location>
</feature>
<name>A0A2W5SRR5_9BACT</name>
<dbReference type="GO" id="GO:0022857">
    <property type="term" value="F:transmembrane transporter activity"/>
    <property type="evidence" value="ECO:0007669"/>
    <property type="project" value="InterPro"/>
</dbReference>
<protein>
    <recommendedName>
        <fullName evidence="7">Major facilitator superfamily (MFS) profile domain-containing protein</fullName>
    </recommendedName>
</protein>
<reference evidence="8 9" key="1">
    <citation type="submission" date="2017-08" db="EMBL/GenBank/DDBJ databases">
        <title>Infants hospitalized years apart are colonized by the same room-sourced microbial strains.</title>
        <authorList>
            <person name="Brooks B."/>
            <person name="Olm M.R."/>
            <person name="Firek B.A."/>
            <person name="Baker R."/>
            <person name="Thomas B.C."/>
            <person name="Morowitz M.J."/>
            <person name="Banfield J.F."/>
        </authorList>
    </citation>
    <scope>NUCLEOTIDE SEQUENCE [LARGE SCALE GENOMIC DNA]</scope>
    <source>
        <strain evidence="8">S2_003_000_R2_14</strain>
    </source>
</reference>
<evidence type="ECO:0000313" key="9">
    <source>
        <dbReference type="Proteomes" id="UP000249061"/>
    </source>
</evidence>
<evidence type="ECO:0000256" key="2">
    <source>
        <dbReference type="ARBA" id="ARBA00022448"/>
    </source>
</evidence>
<sequence length="470" mass="47517">MLGLLAALQVSDPFVSSVALVRASDGLRFTAAQQSLAAGISTFALAATVVFGGVLADRVGRKRVLVLSILVSSAGQLITAASPDPMIYFLGRAITGIALGATFAAAFGMVRDAVPERERGPALATFTIVGTIGPLVLMVLAGPLAQWDWRAAYLLLPALSVILFPIALRVLPRVATVPGTRFNLVANLLIAAGVTGLLLGVSHAGEGLTAPAFWVPALVGVVGVAAFVVVSARSAHPVFPLRMLAHPAFLAAVVAGIGFNLGGAGLSIMTSNIWQYVVHMPTSLVGIASAPSAVTAILASVITGRLIKRGVSSGLLLGVGLGIFAIAYLAMLPIGASSPYALYLPAVLLSGAATAVTSVVQGGQFLRLAPAAFFGPVTSSRTMFGQFGYALGLTGATMLVNAFTEHTVRSATSGAVTGSGGWAAITGFMASGQTSDAALQAVGQEAVLAAYADAVVRTSLILAAVFVVLA</sequence>
<feature type="non-terminal residue" evidence="8">
    <location>
        <position position="470"/>
    </location>
</feature>
<evidence type="ECO:0000256" key="6">
    <source>
        <dbReference type="SAM" id="Phobius"/>
    </source>
</evidence>
<feature type="transmembrane region" description="Helical" evidence="6">
    <location>
        <begin position="122"/>
        <end position="145"/>
    </location>
</feature>
<keyword evidence="2" id="KW-0813">Transport</keyword>
<dbReference type="InterPro" id="IPR005829">
    <property type="entry name" value="Sugar_transporter_CS"/>
</dbReference>
<keyword evidence="4 6" id="KW-1133">Transmembrane helix</keyword>
<proteinExistence type="predicted"/>
<dbReference type="PROSITE" id="PS00216">
    <property type="entry name" value="SUGAR_TRANSPORT_1"/>
    <property type="match status" value="1"/>
</dbReference>
<evidence type="ECO:0000256" key="4">
    <source>
        <dbReference type="ARBA" id="ARBA00022989"/>
    </source>
</evidence>
<comment type="subcellular location">
    <subcellularLocation>
        <location evidence="1">Membrane</location>
        <topology evidence="1">Multi-pass membrane protein</topology>
    </subcellularLocation>
</comment>
<feature type="transmembrane region" description="Helical" evidence="6">
    <location>
        <begin position="63"/>
        <end position="81"/>
    </location>
</feature>
<accession>A0A2W5SRR5</accession>
<dbReference type="SUPFAM" id="SSF103473">
    <property type="entry name" value="MFS general substrate transporter"/>
    <property type="match status" value="1"/>
</dbReference>
<dbReference type="Pfam" id="PF07690">
    <property type="entry name" value="MFS_1"/>
    <property type="match status" value="1"/>
</dbReference>
<feature type="transmembrane region" description="Helical" evidence="6">
    <location>
        <begin position="151"/>
        <end position="170"/>
    </location>
</feature>
<feature type="transmembrane region" description="Helical" evidence="6">
    <location>
        <begin position="244"/>
        <end position="268"/>
    </location>
</feature>
<feature type="transmembrane region" description="Helical" evidence="6">
    <location>
        <begin position="314"/>
        <end position="334"/>
    </location>
</feature>
<dbReference type="InterPro" id="IPR036259">
    <property type="entry name" value="MFS_trans_sf"/>
</dbReference>
<keyword evidence="3 6" id="KW-0812">Transmembrane</keyword>
<feature type="transmembrane region" description="Helical" evidence="6">
    <location>
        <begin position="280"/>
        <end position="302"/>
    </location>
</feature>
<dbReference type="Proteomes" id="UP000249061">
    <property type="component" value="Unassembled WGS sequence"/>
</dbReference>
<dbReference type="Gene3D" id="1.20.1250.20">
    <property type="entry name" value="MFS general substrate transporter like domains"/>
    <property type="match status" value="2"/>
</dbReference>
<feature type="transmembrane region" description="Helical" evidence="6">
    <location>
        <begin position="87"/>
        <end position="110"/>
    </location>
</feature>
<evidence type="ECO:0000256" key="1">
    <source>
        <dbReference type="ARBA" id="ARBA00004141"/>
    </source>
</evidence>